<evidence type="ECO:0000313" key="1">
    <source>
        <dbReference type="EMBL" id="TGA93169.1"/>
    </source>
</evidence>
<keyword evidence="2" id="KW-1185">Reference proteome</keyword>
<gene>
    <name evidence="1" type="ORF">E4099_26800</name>
</gene>
<dbReference type="Proteomes" id="UP000297948">
    <property type="component" value="Unassembled WGS sequence"/>
</dbReference>
<name>A0A4Z0GAE9_9ACTN</name>
<protein>
    <submittedName>
        <fullName evidence="1">Uncharacterized protein</fullName>
    </submittedName>
</protein>
<comment type="caution">
    <text evidence="1">The sequence shown here is derived from an EMBL/GenBank/DDBJ whole genome shotgun (WGS) entry which is preliminary data.</text>
</comment>
<organism evidence="1 2">
    <name type="scientific">Streptomyces palmae</name>
    <dbReference type="NCBI Taxonomy" id="1701085"/>
    <lineage>
        <taxon>Bacteria</taxon>
        <taxon>Bacillati</taxon>
        <taxon>Actinomycetota</taxon>
        <taxon>Actinomycetes</taxon>
        <taxon>Kitasatosporales</taxon>
        <taxon>Streptomycetaceae</taxon>
        <taxon>Streptomyces</taxon>
    </lineage>
</organism>
<dbReference type="OrthoDB" id="4314625at2"/>
<proteinExistence type="predicted"/>
<accession>A0A4Z0GAE9</accession>
<dbReference type="EMBL" id="SRID01000367">
    <property type="protein sequence ID" value="TGA93169.1"/>
    <property type="molecule type" value="Genomic_DNA"/>
</dbReference>
<reference evidence="1 2" key="1">
    <citation type="submission" date="2019-03" db="EMBL/GenBank/DDBJ databases">
        <authorList>
            <person name="Gonzalez-Pimentel J.L."/>
        </authorList>
    </citation>
    <scope>NUCLEOTIDE SEQUENCE [LARGE SCALE GENOMIC DNA]</scope>
    <source>
        <strain evidence="1 2">JCM 31289</strain>
    </source>
</reference>
<sequence>MASCRRCGGHKRRWPRACARCGTGHGRADAAADVGELAGEIGLLQVIGRGIAGVARSMLRILD</sequence>
<evidence type="ECO:0000313" key="2">
    <source>
        <dbReference type="Proteomes" id="UP000297948"/>
    </source>
</evidence>
<dbReference type="AlphaFoldDB" id="A0A4Z0GAE9"/>